<dbReference type="AlphaFoldDB" id="A0A2A7APC2"/>
<protein>
    <submittedName>
        <fullName evidence="1">Uncharacterized protein</fullName>
    </submittedName>
</protein>
<evidence type="ECO:0000313" key="2">
    <source>
        <dbReference type="Proteomes" id="UP000220005"/>
    </source>
</evidence>
<accession>A0A2A7APC2</accession>
<name>A0A2A7APC2_9FIRM</name>
<evidence type="ECO:0000313" key="1">
    <source>
        <dbReference type="EMBL" id="PDX80878.1"/>
    </source>
</evidence>
<reference evidence="1 2" key="1">
    <citation type="journal article" date="2017" name="Front. Microbiol.">
        <title>New Insights into the Diversity of the Genus Faecalibacterium.</title>
        <authorList>
            <person name="Benevides L."/>
            <person name="Burman S."/>
            <person name="Martin R."/>
            <person name="Robert V."/>
            <person name="Thomas M."/>
            <person name="Miquel S."/>
            <person name="Chain F."/>
            <person name="Sokol H."/>
            <person name="Bermudez-Humaran L.G."/>
            <person name="Morrison M."/>
            <person name="Langella P."/>
            <person name="Azevedo V.A."/>
            <person name="Chatel J.M."/>
            <person name="Soares S."/>
        </authorList>
    </citation>
    <scope>NUCLEOTIDE SEQUENCE [LARGE SCALE GENOMIC DNA]</scope>
    <source>
        <strain evidence="1 2">CNCM I 4575</strain>
    </source>
</reference>
<dbReference type="Proteomes" id="UP000220005">
    <property type="component" value="Unassembled WGS sequence"/>
</dbReference>
<dbReference type="EMBL" id="NMTY01000024">
    <property type="protein sequence ID" value="PDX80878.1"/>
    <property type="molecule type" value="Genomic_DNA"/>
</dbReference>
<organism evidence="1 2">
    <name type="scientific">Faecalibacterium prausnitzii</name>
    <dbReference type="NCBI Taxonomy" id="853"/>
    <lineage>
        <taxon>Bacteria</taxon>
        <taxon>Bacillati</taxon>
        <taxon>Bacillota</taxon>
        <taxon>Clostridia</taxon>
        <taxon>Eubacteriales</taxon>
        <taxon>Oscillospiraceae</taxon>
        <taxon>Faecalibacterium</taxon>
    </lineage>
</organism>
<proteinExistence type="predicted"/>
<gene>
    <name evidence="1" type="ORF">CGS58_10275</name>
</gene>
<comment type="caution">
    <text evidence="1">The sequence shown here is derived from an EMBL/GenBank/DDBJ whole genome shotgun (WGS) entry which is preliminary data.</text>
</comment>
<sequence length="79" mass="9118">MPYLRVRHHLKGECIPAGRLFQRYIKAICAACPQDKHLNVPHIAVQDITFWFIQNKADVGFHSRVFPLDDIIFAMLDGL</sequence>